<dbReference type="GO" id="GO:0008408">
    <property type="term" value="F:3'-5' exonuclease activity"/>
    <property type="evidence" value="ECO:0007669"/>
    <property type="project" value="InterPro"/>
</dbReference>
<dbReference type="GO" id="GO:0003887">
    <property type="term" value="F:DNA-directed DNA polymerase activity"/>
    <property type="evidence" value="ECO:0007669"/>
    <property type="project" value="UniProtKB-KW"/>
</dbReference>
<dbReference type="SUPFAM" id="SSF89550">
    <property type="entry name" value="PHP domain-like"/>
    <property type="match status" value="1"/>
</dbReference>
<feature type="domain" description="Polymerase/histidinol phosphatase N-terminal" evidence="7">
    <location>
        <begin position="4"/>
        <end position="71"/>
    </location>
</feature>
<evidence type="ECO:0000259" key="7">
    <source>
        <dbReference type="SMART" id="SM00481"/>
    </source>
</evidence>
<dbReference type="SMART" id="SM00481">
    <property type="entry name" value="POLIIIAc"/>
    <property type="match status" value="1"/>
</dbReference>
<dbReference type="InterPro" id="IPR016195">
    <property type="entry name" value="Pol/histidinol_Pase-like"/>
</dbReference>
<dbReference type="PANTHER" id="PTHR32294">
    <property type="entry name" value="DNA POLYMERASE III SUBUNIT ALPHA"/>
    <property type="match status" value="1"/>
</dbReference>
<dbReference type="NCBIfam" id="TIGR00594">
    <property type="entry name" value="polc"/>
    <property type="match status" value="1"/>
</dbReference>
<evidence type="ECO:0000313" key="8">
    <source>
        <dbReference type="EMBL" id="CAB4157310.1"/>
    </source>
</evidence>
<dbReference type="Pfam" id="PF14579">
    <property type="entry name" value="HHH_6"/>
    <property type="match status" value="1"/>
</dbReference>
<dbReference type="Gene3D" id="3.20.20.140">
    <property type="entry name" value="Metal-dependent hydrolases"/>
    <property type="match status" value="1"/>
</dbReference>
<dbReference type="EMBL" id="LR796651">
    <property type="protein sequence ID" value="CAB4157310.1"/>
    <property type="molecule type" value="Genomic_DNA"/>
</dbReference>
<accession>A0A6J5NC70</accession>
<dbReference type="EC" id="2.7.7.7" evidence="1"/>
<keyword evidence="4" id="KW-0235">DNA replication</keyword>
<dbReference type="InterPro" id="IPR004805">
    <property type="entry name" value="DnaE2/DnaE/PolC"/>
</dbReference>
<comment type="catalytic activity">
    <reaction evidence="6">
        <text>DNA(n) + a 2'-deoxyribonucleoside 5'-triphosphate = DNA(n+1) + diphosphate</text>
        <dbReference type="Rhea" id="RHEA:22508"/>
        <dbReference type="Rhea" id="RHEA-COMP:17339"/>
        <dbReference type="Rhea" id="RHEA-COMP:17340"/>
        <dbReference type="ChEBI" id="CHEBI:33019"/>
        <dbReference type="ChEBI" id="CHEBI:61560"/>
        <dbReference type="ChEBI" id="CHEBI:173112"/>
        <dbReference type="EC" id="2.7.7.7"/>
    </reaction>
</comment>
<organism evidence="8">
    <name type="scientific">uncultured Caudovirales phage</name>
    <dbReference type="NCBI Taxonomy" id="2100421"/>
    <lineage>
        <taxon>Viruses</taxon>
        <taxon>Duplodnaviria</taxon>
        <taxon>Heunggongvirae</taxon>
        <taxon>Uroviricota</taxon>
        <taxon>Caudoviricetes</taxon>
        <taxon>Peduoviridae</taxon>
        <taxon>Maltschvirus</taxon>
        <taxon>Maltschvirus maltsch</taxon>
    </lineage>
</organism>
<evidence type="ECO:0000256" key="3">
    <source>
        <dbReference type="ARBA" id="ARBA00022695"/>
    </source>
</evidence>
<evidence type="ECO:0000256" key="4">
    <source>
        <dbReference type="ARBA" id="ARBA00022705"/>
    </source>
</evidence>
<dbReference type="InterPro" id="IPR040982">
    <property type="entry name" value="DNA_pol3_finger"/>
</dbReference>
<dbReference type="Pfam" id="PF02811">
    <property type="entry name" value="PHP"/>
    <property type="match status" value="1"/>
</dbReference>
<evidence type="ECO:0000256" key="6">
    <source>
        <dbReference type="ARBA" id="ARBA00049244"/>
    </source>
</evidence>
<dbReference type="InterPro" id="IPR029460">
    <property type="entry name" value="DNAPol_HHH"/>
</dbReference>
<keyword evidence="2" id="KW-0808">Transferase</keyword>
<dbReference type="InterPro" id="IPR003141">
    <property type="entry name" value="Pol/His_phosphatase_N"/>
</dbReference>
<dbReference type="Gene3D" id="1.10.150.870">
    <property type="match status" value="1"/>
</dbReference>
<sequence>MNYVGLHVHTHYSLMDGVATPEEYVNRAVELGMPALAITDHGSLSGHRELHRIAKAKGIKPILGVEGYMTRDMNDKRAKAERTDPLDLNYHHIVLLAKNQAGLENLNKINEIAWTEGFFSKPRFDFDVLKKYKEGLIVTSGCLSGWIAKAVELGELATAKRHMQWFKDEFGDDYYIEVMPHNSAEINKGIIELADAMDIKIVVTPDCHHSDSSQKEIQELMLILNTHAKLEKDATYEKSKKKETFMDRLDYLYGADRMMSFNKFDIHLLSYEEMKAAMAKQGIDREDMFTSTIEIANKVEDYDIKEGLNLLPVQYPKPGLELKKLAMEGLKERGLEGKQEYLDRLDEELTIINDKNFAPYFLVVRNMLNWAKKEDIMVGPGRGSSAGSLLCYTLGITDIDPLKHGLLFFRFINPERNDFPDIDTDIQDSRRDEVKDYLVRQYRHVASIATFLQFKDKGVVRDVARALNVPLPDVNKVLKTVDTWDDYCGSRNAAWFREKYPEVELYGDQLRGRIRGTGIHAAGVVTSKDPIFKYAPLETRSVTGSDTRIPVVAVDMEEAEKIGLIKIDALGLKTLSVLKDTLDMIQERDKKKINLLEIDMDDKNVYQMLSDGYTKGVFQCEAAPYTNLLIKMGVKNLSELAASNALVRPGAMNTIGKDYIARKHGRQNIDYTHTILKQFTEDTYGCILYQEQVMQTCVQLGGMSMSEADKVRKIIGKKKDAKEFDEFKDRFIKGASAYIAPNQALDLWHDFEAHAGYSFNKSHAVAYSTLSYWTAWLKYHYPLEFMFALLKNEKDKDTRTEYLIEAKRMGIPVKLPHINDSDKDFKIEGKGIRFGLSAIKFISDTIAERYIQARPFKTFKEVEEFTFTKGNGVNTRALNAMRSVGALTFPDNPANPNEVKENLYEYLNLPEFNTSIPQHYYAYLNDVEEYEEKGAFILMGMVKSIKRSKGWSRVELLDKTGSVGIFDDENTTIEAGRTYIALVNDNRIVSAVPADEVKESKDALVKFLNYKMLPFKEGEHFVVSFKPRITKTGKKMASLTLADSGRELHAITVFPTAFAKAYMSIEAGNVYNFKFGKTKDGTVIMEDVSNV</sequence>
<dbReference type="GO" id="GO:0006260">
    <property type="term" value="P:DNA replication"/>
    <property type="evidence" value="ECO:0007669"/>
    <property type="project" value="UniProtKB-KW"/>
</dbReference>
<evidence type="ECO:0000256" key="2">
    <source>
        <dbReference type="ARBA" id="ARBA00022679"/>
    </source>
</evidence>
<evidence type="ECO:0000256" key="1">
    <source>
        <dbReference type="ARBA" id="ARBA00012417"/>
    </source>
</evidence>
<reference evidence="8" key="1">
    <citation type="submission" date="2020-04" db="EMBL/GenBank/DDBJ databases">
        <authorList>
            <person name="Chiriac C."/>
            <person name="Salcher M."/>
            <person name="Ghai R."/>
            <person name="Kavagutti S V."/>
        </authorList>
    </citation>
    <scope>NUCLEOTIDE SEQUENCE</scope>
</reference>
<keyword evidence="5" id="KW-0239">DNA-directed DNA polymerase</keyword>
<dbReference type="InterPro" id="IPR004013">
    <property type="entry name" value="PHP_dom"/>
</dbReference>
<dbReference type="Pfam" id="PF07733">
    <property type="entry name" value="DNA_pol3_alpha"/>
    <property type="match status" value="1"/>
</dbReference>
<keyword evidence="3" id="KW-0548">Nucleotidyltransferase</keyword>
<protein>
    <recommendedName>
        <fullName evidence="1">DNA-directed DNA polymerase</fullName>
        <ecNumber evidence="1">2.7.7.7</ecNumber>
    </recommendedName>
</protein>
<dbReference type="Pfam" id="PF17657">
    <property type="entry name" value="DNA_pol3_finger"/>
    <property type="match status" value="1"/>
</dbReference>
<gene>
    <name evidence="8" type="ORF">UFOVP694_15</name>
</gene>
<evidence type="ECO:0000256" key="5">
    <source>
        <dbReference type="ARBA" id="ARBA00022932"/>
    </source>
</evidence>
<dbReference type="InterPro" id="IPR011708">
    <property type="entry name" value="DNA_pol3_alpha_NTPase_dom"/>
</dbReference>
<name>A0A6J5NC70_9CAUD</name>
<proteinExistence type="predicted"/>